<comment type="catalytic activity">
    <reaction evidence="8 10">
        <text>(6R)-10-formyltetrahydrofolate + 5-amino-1-(5-phospho-beta-D-ribosyl)imidazole-4-carboxamide = 5-formamido-1-(5-phospho-D-ribosyl)imidazole-4-carboxamide + (6S)-5,6,7,8-tetrahydrofolate</text>
        <dbReference type="Rhea" id="RHEA:22192"/>
        <dbReference type="ChEBI" id="CHEBI:57453"/>
        <dbReference type="ChEBI" id="CHEBI:58467"/>
        <dbReference type="ChEBI" id="CHEBI:58475"/>
        <dbReference type="ChEBI" id="CHEBI:195366"/>
        <dbReference type="EC" id="2.1.2.3"/>
    </reaction>
</comment>
<dbReference type="Pfam" id="PF02142">
    <property type="entry name" value="MGS"/>
    <property type="match status" value="1"/>
</dbReference>
<evidence type="ECO:0000313" key="14">
    <source>
        <dbReference type="Proteomes" id="UP000266273"/>
    </source>
</evidence>
<comment type="pathway">
    <text evidence="2 10">Purine metabolism; IMP biosynthesis via de novo pathway; 5-formamido-1-(5-phospho-D-ribosyl)imidazole-4-carboxamide from 5-amino-1-(5-phospho-D-ribosyl)imidazole-4-carboxamide (10-formyl THF route): step 1/1.</text>
</comment>
<dbReference type="FunFam" id="3.40.140.20:FF:000001">
    <property type="entry name" value="Bifunctional purine biosynthesis protein PurH"/>
    <property type="match status" value="1"/>
</dbReference>
<keyword evidence="4 10" id="KW-0808">Transferase</keyword>
<evidence type="ECO:0000256" key="4">
    <source>
        <dbReference type="ARBA" id="ARBA00022679"/>
    </source>
</evidence>
<evidence type="ECO:0000256" key="5">
    <source>
        <dbReference type="ARBA" id="ARBA00022755"/>
    </source>
</evidence>
<keyword evidence="6 10" id="KW-0378">Hydrolase</keyword>
<dbReference type="Gene3D" id="3.40.50.1380">
    <property type="entry name" value="Methylglyoxal synthase-like domain"/>
    <property type="match status" value="1"/>
</dbReference>
<keyword evidence="14" id="KW-1185">Reference proteome</keyword>
<evidence type="ECO:0000256" key="6">
    <source>
        <dbReference type="ARBA" id="ARBA00022801"/>
    </source>
</evidence>
<gene>
    <name evidence="10" type="primary">purH</name>
    <name evidence="13" type="ORF">BXY53_0342</name>
</gene>
<dbReference type="OrthoDB" id="9802065at2"/>
<dbReference type="EC" id="2.1.2.3" evidence="10"/>
<dbReference type="InterPro" id="IPR024051">
    <property type="entry name" value="AICAR_Tfase_dup_dom_sf"/>
</dbReference>
<dbReference type="PANTHER" id="PTHR11692">
    <property type="entry name" value="BIFUNCTIONAL PURINE BIOSYNTHESIS PROTEIN PURH"/>
    <property type="match status" value="1"/>
</dbReference>
<dbReference type="RefSeq" id="WP_119060206.1">
    <property type="nucleotide sequence ID" value="NZ_QXDF01000001.1"/>
</dbReference>
<dbReference type="PIRSF" id="PIRSF000414">
    <property type="entry name" value="AICARFT_IMPCHas"/>
    <property type="match status" value="1"/>
</dbReference>
<dbReference type="HAMAP" id="MF_00139">
    <property type="entry name" value="PurH"/>
    <property type="match status" value="1"/>
</dbReference>
<sequence>MPDTEPVIRRALISVSDKTGVVDFACELAGLRVELISTGGTASLLREENLIVHDISEVTGFPEIMDGRVKTLHPKVHGGLLGTRDNPQHAQAMDQHDIAPIDLLVVNLYPFAQTVAQGADFATCIENIDIGGPAMIRAAAKNHAHVTVVVDPADYPLVLDEMRQHGHVRAGTRRALAAKAYARTAAYDAAVSTWFADQLGETAPKWRSFSGELKQTLRYGENAHQKAAFYVGGTSPARPGVATARQVQGKELSYNNINDTDAAYELVAEFDPSASAAVAIIKHANPCGVALGDTLAEAYDKALMSDRVSAFGGIIAANRTLDAEAAAKMIEIFTEVIIAPDADPEALDIIAQKKNVRLLLAGGLPDPSAQGLHLRSVAGGLLVQTRDNGRIGRDDVRVVTRRAPTERELDDLIFAFRVCKHVKSNAIVYARDGATVGIGAGQMSRVDSARIAAHKAEESARAKRESGLDDEKPKPAEMPQGMVAASDAFFPFPDGLLETAKAGATAVIQPGGAQRDDEVIAAADEHDLAMVFTGMRHFRH</sequence>
<dbReference type="AlphaFoldDB" id="A0A397QAN5"/>
<dbReference type="InterPro" id="IPR011607">
    <property type="entry name" value="MGS-like_dom"/>
</dbReference>
<dbReference type="SMART" id="SM00851">
    <property type="entry name" value="MGS"/>
    <property type="match status" value="1"/>
</dbReference>
<evidence type="ECO:0000256" key="10">
    <source>
        <dbReference type="HAMAP-Rule" id="MF_00139"/>
    </source>
</evidence>
<feature type="region of interest" description="Disordered" evidence="11">
    <location>
        <begin position="455"/>
        <end position="478"/>
    </location>
</feature>
<dbReference type="Proteomes" id="UP000266273">
    <property type="component" value="Unassembled WGS sequence"/>
</dbReference>
<dbReference type="EC" id="3.5.4.10" evidence="10"/>
<name>A0A397QAN5_9HYPH</name>
<dbReference type="InterPro" id="IPR002695">
    <property type="entry name" value="PurH-like"/>
</dbReference>
<evidence type="ECO:0000256" key="1">
    <source>
        <dbReference type="ARBA" id="ARBA00004844"/>
    </source>
</evidence>
<evidence type="ECO:0000256" key="7">
    <source>
        <dbReference type="ARBA" id="ARBA00023268"/>
    </source>
</evidence>
<dbReference type="UniPathway" id="UPA00074">
    <property type="reaction ID" value="UER00133"/>
</dbReference>
<accession>A0A397QAN5</accession>
<dbReference type="GO" id="GO:0005829">
    <property type="term" value="C:cytosol"/>
    <property type="evidence" value="ECO:0007669"/>
    <property type="project" value="TreeGrafter"/>
</dbReference>
<evidence type="ECO:0000256" key="8">
    <source>
        <dbReference type="ARBA" id="ARBA00050488"/>
    </source>
</evidence>
<comment type="pathway">
    <text evidence="1 10">Purine metabolism; IMP biosynthesis via de novo pathway; IMP from 5-formamido-1-(5-phospho-D-ribosyl)imidazole-4-carboxamide: step 1/1.</text>
</comment>
<feature type="domain" description="MGS-like" evidence="12">
    <location>
        <begin position="1"/>
        <end position="150"/>
    </location>
</feature>
<dbReference type="Pfam" id="PF01808">
    <property type="entry name" value="AICARFT_IMPCHas"/>
    <property type="match status" value="1"/>
</dbReference>
<organism evidence="13 14">
    <name type="scientific">Dichotomicrobium thermohalophilum</name>
    <dbReference type="NCBI Taxonomy" id="933063"/>
    <lineage>
        <taxon>Bacteria</taxon>
        <taxon>Pseudomonadati</taxon>
        <taxon>Pseudomonadota</taxon>
        <taxon>Alphaproteobacteria</taxon>
        <taxon>Hyphomicrobiales</taxon>
        <taxon>Hyphomicrobiaceae</taxon>
        <taxon>Dichotomicrobium</taxon>
    </lineage>
</organism>
<dbReference type="PANTHER" id="PTHR11692:SF0">
    <property type="entry name" value="BIFUNCTIONAL PURINE BIOSYNTHESIS PROTEIN ATIC"/>
    <property type="match status" value="1"/>
</dbReference>
<comment type="caution">
    <text evidence="13">The sequence shown here is derived from an EMBL/GenBank/DDBJ whole genome shotgun (WGS) entry which is preliminary data.</text>
</comment>
<evidence type="ECO:0000259" key="12">
    <source>
        <dbReference type="PROSITE" id="PS51855"/>
    </source>
</evidence>
<dbReference type="SMART" id="SM00798">
    <property type="entry name" value="AICARFT_IMPCHas"/>
    <property type="match status" value="1"/>
</dbReference>
<evidence type="ECO:0000256" key="11">
    <source>
        <dbReference type="SAM" id="MobiDB-lite"/>
    </source>
</evidence>
<dbReference type="Gene3D" id="3.40.140.20">
    <property type="match status" value="2"/>
</dbReference>
<evidence type="ECO:0000313" key="13">
    <source>
        <dbReference type="EMBL" id="RIA55281.1"/>
    </source>
</evidence>
<keyword evidence="5 10" id="KW-0658">Purine biosynthesis</keyword>
<comment type="catalytic activity">
    <reaction evidence="9 10">
        <text>IMP + H2O = 5-formamido-1-(5-phospho-D-ribosyl)imidazole-4-carboxamide</text>
        <dbReference type="Rhea" id="RHEA:18445"/>
        <dbReference type="ChEBI" id="CHEBI:15377"/>
        <dbReference type="ChEBI" id="CHEBI:58053"/>
        <dbReference type="ChEBI" id="CHEBI:58467"/>
        <dbReference type="EC" id="3.5.4.10"/>
    </reaction>
</comment>
<dbReference type="FunFam" id="3.40.50.1380:FF:000001">
    <property type="entry name" value="Bifunctional purine biosynthesis protein PurH"/>
    <property type="match status" value="1"/>
</dbReference>
<dbReference type="NCBIfam" id="NF002049">
    <property type="entry name" value="PRK00881.1"/>
    <property type="match status" value="1"/>
</dbReference>
<reference evidence="13 14" key="1">
    <citation type="submission" date="2018-08" db="EMBL/GenBank/DDBJ databases">
        <title>Genomic Encyclopedia of Archaeal and Bacterial Type Strains, Phase II (KMG-II): from individual species to whole genera.</title>
        <authorList>
            <person name="Goeker M."/>
        </authorList>
    </citation>
    <scope>NUCLEOTIDE SEQUENCE [LARGE SCALE GENOMIC DNA]</scope>
    <source>
        <strain evidence="13 14">DSM 5002</strain>
    </source>
</reference>
<proteinExistence type="inferred from homology"/>
<evidence type="ECO:0000256" key="2">
    <source>
        <dbReference type="ARBA" id="ARBA00004954"/>
    </source>
</evidence>
<evidence type="ECO:0000256" key="9">
    <source>
        <dbReference type="ARBA" id="ARBA00050687"/>
    </source>
</evidence>
<dbReference type="GO" id="GO:0004643">
    <property type="term" value="F:phosphoribosylaminoimidazolecarboxamide formyltransferase activity"/>
    <property type="evidence" value="ECO:0007669"/>
    <property type="project" value="UniProtKB-UniRule"/>
</dbReference>
<dbReference type="SUPFAM" id="SSF53927">
    <property type="entry name" value="Cytidine deaminase-like"/>
    <property type="match status" value="1"/>
</dbReference>
<dbReference type="EMBL" id="QXDF01000001">
    <property type="protein sequence ID" value="RIA55281.1"/>
    <property type="molecule type" value="Genomic_DNA"/>
</dbReference>
<dbReference type="SUPFAM" id="SSF52335">
    <property type="entry name" value="Methylglyoxal synthase-like"/>
    <property type="match status" value="1"/>
</dbReference>
<feature type="compositionally biased region" description="Basic and acidic residues" evidence="11">
    <location>
        <begin position="455"/>
        <end position="475"/>
    </location>
</feature>
<dbReference type="GO" id="GO:0006189">
    <property type="term" value="P:'de novo' IMP biosynthetic process"/>
    <property type="evidence" value="ECO:0007669"/>
    <property type="project" value="UniProtKB-UniRule"/>
</dbReference>
<dbReference type="CDD" id="cd01421">
    <property type="entry name" value="IMPCH"/>
    <property type="match status" value="1"/>
</dbReference>
<dbReference type="NCBIfam" id="TIGR00355">
    <property type="entry name" value="purH"/>
    <property type="match status" value="1"/>
</dbReference>
<comment type="similarity">
    <text evidence="3 10">Belongs to the PurH family.</text>
</comment>
<comment type="domain">
    <text evidence="10">The IMP cyclohydrolase activity resides in the N-terminal region.</text>
</comment>
<dbReference type="FunFam" id="3.40.140.20:FF:000002">
    <property type="entry name" value="Bifunctional purine biosynthesis protein PurH"/>
    <property type="match status" value="1"/>
</dbReference>
<dbReference type="GO" id="GO:0003937">
    <property type="term" value="F:IMP cyclohydrolase activity"/>
    <property type="evidence" value="ECO:0007669"/>
    <property type="project" value="UniProtKB-UniRule"/>
</dbReference>
<protein>
    <recommendedName>
        <fullName evidence="10">Bifunctional purine biosynthesis protein PurH</fullName>
    </recommendedName>
    <domain>
        <recommendedName>
            <fullName evidence="10">Phosphoribosylaminoimidazolecarboxamide formyltransferase</fullName>
            <ecNumber evidence="10">2.1.2.3</ecNumber>
        </recommendedName>
        <alternativeName>
            <fullName evidence="10">AICAR transformylase</fullName>
        </alternativeName>
    </domain>
    <domain>
        <recommendedName>
            <fullName evidence="10">IMP cyclohydrolase</fullName>
            <ecNumber evidence="10">3.5.4.10</ecNumber>
        </recommendedName>
        <alternativeName>
            <fullName evidence="10">ATIC</fullName>
        </alternativeName>
        <alternativeName>
            <fullName evidence="10">IMP synthase</fullName>
        </alternativeName>
        <alternativeName>
            <fullName evidence="10">Inosinicase</fullName>
        </alternativeName>
    </domain>
</protein>
<dbReference type="InterPro" id="IPR016193">
    <property type="entry name" value="Cytidine_deaminase-like"/>
</dbReference>
<dbReference type="InterPro" id="IPR036914">
    <property type="entry name" value="MGS-like_dom_sf"/>
</dbReference>
<dbReference type="PROSITE" id="PS51855">
    <property type="entry name" value="MGS"/>
    <property type="match status" value="1"/>
</dbReference>
<keyword evidence="7 10" id="KW-0511">Multifunctional enzyme</keyword>
<evidence type="ECO:0000256" key="3">
    <source>
        <dbReference type="ARBA" id="ARBA00007667"/>
    </source>
</evidence>